<sequence length="488" mass="53352">GEEMASSYSTPVTALQVGTYFVGQYYQVLQQQPEYVHQFYTDISTMYRMDRDKQEIASGMMEIHSRIMSLNYTGCIIEIKSADAQDSLNGGVLVMVTGSIQRRDREFKNNFVQTFFLAPQEKGFFVLNDIFRFCEDDSYVEKQSDALTNGDHEPQLKLISPVTEPAPESPSSLTVEIKREFTTATSAEEEAIVEDYDISDQQEFPILEDKLEDVPIEVSMVATSAAVPAMEAVSAPAPVEENTGEVPKHTYASILQVAKALHKDSPSTTAQSYQAPLNKAIAVVSERQPPQQNQPSNASTEIDEAHPNASDDVAGLENGGDGRSIYIKNLPLTAAASDLEMEFKQFGKIKPGGVNVVNRKDTGVCYAFVDFEESSSVQCAVGASPMLFGGRQIYIEEKRASSSSSRGRRGGRGRGFQNEGVRGRGYYVTRGRGVGQEAGRDYFNRGRGASGRGIFGYGGGNSSRLPRRFGGNQMVQNGSADKISNEAV</sequence>
<proteinExistence type="predicted"/>
<feature type="domain" description="RRM" evidence="4">
    <location>
        <begin position="323"/>
        <end position="400"/>
    </location>
</feature>
<dbReference type="SUPFAM" id="SSF54928">
    <property type="entry name" value="RNA-binding domain, RBD"/>
    <property type="match status" value="1"/>
</dbReference>
<dbReference type="InterPro" id="IPR012677">
    <property type="entry name" value="Nucleotide-bd_a/b_plait_sf"/>
</dbReference>
<name>A0AA38FRN0_TAXCH</name>
<evidence type="ECO:0008006" key="8">
    <source>
        <dbReference type="Google" id="ProtNLM"/>
    </source>
</evidence>
<dbReference type="GO" id="GO:1990904">
    <property type="term" value="C:ribonucleoprotein complex"/>
    <property type="evidence" value="ECO:0007669"/>
    <property type="project" value="TreeGrafter"/>
</dbReference>
<dbReference type="SUPFAM" id="SSF54427">
    <property type="entry name" value="NTF2-like"/>
    <property type="match status" value="1"/>
</dbReference>
<dbReference type="Gene3D" id="3.30.70.330">
    <property type="match status" value="1"/>
</dbReference>
<organism evidence="6 7">
    <name type="scientific">Taxus chinensis</name>
    <name type="common">Chinese yew</name>
    <name type="synonym">Taxus wallichiana var. chinensis</name>
    <dbReference type="NCBI Taxonomy" id="29808"/>
    <lineage>
        <taxon>Eukaryota</taxon>
        <taxon>Viridiplantae</taxon>
        <taxon>Streptophyta</taxon>
        <taxon>Embryophyta</taxon>
        <taxon>Tracheophyta</taxon>
        <taxon>Spermatophyta</taxon>
        <taxon>Pinopsida</taxon>
        <taxon>Pinidae</taxon>
        <taxon>Conifers II</taxon>
        <taxon>Cupressales</taxon>
        <taxon>Taxaceae</taxon>
        <taxon>Taxus</taxon>
    </lineage>
</organism>
<evidence type="ECO:0000259" key="5">
    <source>
        <dbReference type="PROSITE" id="PS50177"/>
    </source>
</evidence>
<evidence type="ECO:0000259" key="4">
    <source>
        <dbReference type="PROSITE" id="PS50102"/>
    </source>
</evidence>
<accession>A0AA38FRN0</accession>
<protein>
    <recommendedName>
        <fullName evidence="8">G3BP-like protein</fullName>
    </recommendedName>
</protein>
<dbReference type="SMART" id="SM00360">
    <property type="entry name" value="RRM"/>
    <property type="match status" value="1"/>
</dbReference>
<dbReference type="InterPro" id="IPR035979">
    <property type="entry name" value="RBD_domain_sf"/>
</dbReference>
<dbReference type="Proteomes" id="UP000824469">
    <property type="component" value="Unassembled WGS sequence"/>
</dbReference>
<keyword evidence="7" id="KW-1185">Reference proteome</keyword>
<dbReference type="Pfam" id="PF00076">
    <property type="entry name" value="RRM_1"/>
    <property type="match status" value="1"/>
</dbReference>
<dbReference type="InterPro" id="IPR000504">
    <property type="entry name" value="RRM_dom"/>
</dbReference>
<dbReference type="EMBL" id="JAHRHJ020000007">
    <property type="protein sequence ID" value="KAH9308594.1"/>
    <property type="molecule type" value="Genomic_DNA"/>
</dbReference>
<dbReference type="PANTHER" id="PTHR10693:SF58">
    <property type="entry name" value="OS02G0131700 PROTEIN"/>
    <property type="match status" value="1"/>
</dbReference>
<evidence type="ECO:0000256" key="1">
    <source>
        <dbReference type="ARBA" id="ARBA00022884"/>
    </source>
</evidence>
<dbReference type="PANTHER" id="PTHR10693">
    <property type="entry name" value="RAS GTPASE-ACTIVATING PROTEIN-BINDING PROTEIN"/>
    <property type="match status" value="1"/>
</dbReference>
<dbReference type="OMA" id="IDEELMH"/>
<feature type="region of interest" description="Disordered" evidence="3">
    <location>
        <begin position="398"/>
        <end position="420"/>
    </location>
</feature>
<dbReference type="AlphaFoldDB" id="A0AA38FRN0"/>
<evidence type="ECO:0000256" key="2">
    <source>
        <dbReference type="PROSITE-ProRule" id="PRU00176"/>
    </source>
</evidence>
<dbReference type="InterPro" id="IPR032710">
    <property type="entry name" value="NTF2-like_dom_sf"/>
</dbReference>
<evidence type="ECO:0000313" key="6">
    <source>
        <dbReference type="EMBL" id="KAH9308594.1"/>
    </source>
</evidence>
<dbReference type="GO" id="GO:0003729">
    <property type="term" value="F:mRNA binding"/>
    <property type="evidence" value="ECO:0007669"/>
    <property type="project" value="TreeGrafter"/>
</dbReference>
<dbReference type="InterPro" id="IPR018222">
    <property type="entry name" value="Nuclear_transport_factor_2_euk"/>
</dbReference>
<dbReference type="Pfam" id="PF02136">
    <property type="entry name" value="NTF2"/>
    <property type="match status" value="1"/>
</dbReference>
<comment type="caution">
    <text evidence="6">The sequence shown here is derived from an EMBL/GenBank/DDBJ whole genome shotgun (WGS) entry which is preliminary data.</text>
</comment>
<gene>
    <name evidence="6" type="ORF">KI387_036505</name>
</gene>
<dbReference type="CDD" id="cd00780">
    <property type="entry name" value="NTF2"/>
    <property type="match status" value="1"/>
</dbReference>
<dbReference type="Gene3D" id="3.10.450.50">
    <property type="match status" value="1"/>
</dbReference>
<dbReference type="FunFam" id="3.10.450.50:FF:000003">
    <property type="entry name" value="Nuclear transport factor 2 family protein"/>
    <property type="match status" value="1"/>
</dbReference>
<dbReference type="PROSITE" id="PS50177">
    <property type="entry name" value="NTF2_DOMAIN"/>
    <property type="match status" value="1"/>
</dbReference>
<feature type="region of interest" description="Disordered" evidence="3">
    <location>
        <begin position="454"/>
        <end position="488"/>
    </location>
</feature>
<feature type="region of interest" description="Disordered" evidence="3">
    <location>
        <begin position="286"/>
        <end position="317"/>
    </location>
</feature>
<feature type="non-terminal residue" evidence="6">
    <location>
        <position position="488"/>
    </location>
</feature>
<dbReference type="InterPro" id="IPR039539">
    <property type="entry name" value="Ras_GTPase_bind_prot"/>
</dbReference>
<reference evidence="6 7" key="1">
    <citation type="journal article" date="2021" name="Nat. Plants">
        <title>The Taxus genome provides insights into paclitaxel biosynthesis.</title>
        <authorList>
            <person name="Xiong X."/>
            <person name="Gou J."/>
            <person name="Liao Q."/>
            <person name="Li Y."/>
            <person name="Zhou Q."/>
            <person name="Bi G."/>
            <person name="Li C."/>
            <person name="Du R."/>
            <person name="Wang X."/>
            <person name="Sun T."/>
            <person name="Guo L."/>
            <person name="Liang H."/>
            <person name="Lu P."/>
            <person name="Wu Y."/>
            <person name="Zhang Z."/>
            <person name="Ro D.K."/>
            <person name="Shang Y."/>
            <person name="Huang S."/>
            <person name="Yan J."/>
        </authorList>
    </citation>
    <scope>NUCLEOTIDE SEQUENCE [LARGE SCALE GENOMIC DNA]</scope>
    <source>
        <strain evidence="6">Ta-2019</strain>
    </source>
</reference>
<dbReference type="InterPro" id="IPR002075">
    <property type="entry name" value="NTF2_dom"/>
</dbReference>
<feature type="domain" description="NTF2" evidence="5">
    <location>
        <begin position="17"/>
        <end position="133"/>
    </location>
</feature>
<dbReference type="CDD" id="cd00590">
    <property type="entry name" value="RRM_SF"/>
    <property type="match status" value="1"/>
</dbReference>
<keyword evidence="1 2" id="KW-0694">RNA-binding</keyword>
<evidence type="ECO:0000256" key="3">
    <source>
        <dbReference type="SAM" id="MobiDB-lite"/>
    </source>
</evidence>
<dbReference type="GO" id="GO:0005829">
    <property type="term" value="C:cytosol"/>
    <property type="evidence" value="ECO:0007669"/>
    <property type="project" value="TreeGrafter"/>
</dbReference>
<dbReference type="PROSITE" id="PS50102">
    <property type="entry name" value="RRM"/>
    <property type="match status" value="1"/>
</dbReference>
<evidence type="ECO:0000313" key="7">
    <source>
        <dbReference type="Proteomes" id="UP000824469"/>
    </source>
</evidence>